<dbReference type="KEGG" id="sinb:SIDU_14435"/>
<dbReference type="InterPro" id="IPR041657">
    <property type="entry name" value="HTH_17"/>
</dbReference>
<evidence type="ECO:0000313" key="3">
    <source>
        <dbReference type="Proteomes" id="UP000004550"/>
    </source>
</evidence>
<dbReference type="EMBL" id="CP013070">
    <property type="protein sequence ID" value="APL95614.1"/>
    <property type="molecule type" value="Genomic_DNA"/>
</dbReference>
<accession>A0A1L5BRU7</accession>
<feature type="domain" description="Helix-turn-helix" evidence="1">
    <location>
        <begin position="18"/>
        <end position="61"/>
    </location>
</feature>
<protein>
    <recommendedName>
        <fullName evidence="1">Helix-turn-helix domain-containing protein</fullName>
    </recommendedName>
</protein>
<reference evidence="2 3" key="1">
    <citation type="journal article" date="2012" name="J. Bacteriol.">
        <title>Genome sequence of Sphingobium indicum B90A, a hexachlorocyclohexane-degrading bacterium.</title>
        <authorList>
            <person name="Anand S."/>
            <person name="Sangwan N."/>
            <person name="Lata P."/>
            <person name="Kaur J."/>
            <person name="Dua A."/>
            <person name="Singh A.K."/>
            <person name="Verma M."/>
            <person name="Kaur J."/>
            <person name="Khurana J.P."/>
            <person name="Khurana P."/>
            <person name="Mathur S."/>
            <person name="Lal R."/>
        </authorList>
    </citation>
    <scope>NUCLEOTIDE SEQUENCE [LARGE SCALE GENOMIC DNA]</scope>
    <source>
        <strain evidence="3">DSM 16412 / CCM 7286 / MTCC 6364 / B90A</strain>
    </source>
</reference>
<dbReference type="Proteomes" id="UP000004550">
    <property type="component" value="Chromosome"/>
</dbReference>
<dbReference type="AlphaFoldDB" id="A0A1L5BRU7"/>
<dbReference type="GO" id="GO:0003677">
    <property type="term" value="F:DNA binding"/>
    <property type="evidence" value="ECO:0007669"/>
    <property type="project" value="InterPro"/>
</dbReference>
<evidence type="ECO:0000313" key="2">
    <source>
        <dbReference type="EMBL" id="APL95614.1"/>
    </source>
</evidence>
<name>A0A1L5BRU7_SPHIB</name>
<proteinExistence type="predicted"/>
<dbReference type="RefSeq" id="WP_007686915.1">
    <property type="nucleotide sequence ID" value="NZ_CP013070.1"/>
</dbReference>
<dbReference type="Pfam" id="PF12728">
    <property type="entry name" value="HTH_17"/>
    <property type="match status" value="1"/>
</dbReference>
<evidence type="ECO:0000259" key="1">
    <source>
        <dbReference type="Pfam" id="PF12728"/>
    </source>
</evidence>
<organism evidence="2 3">
    <name type="scientific">Sphingobium indicum (strain DSM 16412 / CCM 7286 / MTCC 6364 / B90A)</name>
    <dbReference type="NCBI Taxonomy" id="861109"/>
    <lineage>
        <taxon>Bacteria</taxon>
        <taxon>Pseudomonadati</taxon>
        <taxon>Pseudomonadota</taxon>
        <taxon>Alphaproteobacteria</taxon>
        <taxon>Sphingomonadales</taxon>
        <taxon>Sphingomonadaceae</taxon>
        <taxon>Sphingobium</taxon>
    </lineage>
</organism>
<dbReference type="NCBIfam" id="TIGR01764">
    <property type="entry name" value="excise"/>
    <property type="match status" value="1"/>
</dbReference>
<dbReference type="InterPro" id="IPR010093">
    <property type="entry name" value="SinI_DNA-bd"/>
</dbReference>
<sequence>MSEPPASDRRLAPITVRVATAARITSLSRSRIYELIQSGDIETVKVGRAMLVKYRSVLALLGEDAPPADPYLPPIQR</sequence>
<gene>
    <name evidence="2" type="ORF">SIDU_14435</name>
</gene>